<dbReference type="Pfam" id="PF00753">
    <property type="entry name" value="Lactamase_B"/>
    <property type="match status" value="1"/>
</dbReference>
<evidence type="ECO:0000256" key="8">
    <source>
        <dbReference type="ARBA" id="ARBA00022839"/>
    </source>
</evidence>
<sequence length="561" mass="61363">MNAVKIIPLGGVREEGKNMYVVEIDEAIYVLDCGLVFPEDEMLGIDAVIPDFTYLEENKERVVGIFLSHGHADAMGALPYLLDTLEAPVFGTDLTIELAKLDAKAAGLGKHLDNFFVIDAETEIEFETSTVSFFKTTHTIPESVGIVLSTPLGAIVYTGDFKFDSSASELYKTDFGRLTDIGEKGVLALLSDSADAEILTNNDSVTTIVGNMADTFMNTPGRVIIASIGSNIARIQQVLNAAYLSGRTVFFGGNQLMQLIDVAIKLDKIQIPSKDVIGQMKDMTKTPDDKIIVLETGNVGEPIKALQAMANNRHKTVHLKEGDLVYIGTTPSVAMETTQAKTADMIYRAGASVRSIKEDAQVSGHANKNDLQFMLNFLKPHYLIPVNGESRTLHAHAKLAQELAYTDDQILMPVLGDVIEFKQDSVNIAASVPAGDVLVDGSGVGDIGNVVLRDRRILSEDGIFVVVATISRRLKRVLVGPQITSRGFVFMKTSLDLIEECSDMTLDVLEEHLAKDDFDWGNLKSDLREKIGKYLFKETKRRPVILPIIMEGSSYQPEDEG</sequence>
<feature type="domain" description="Metallo-beta-lactamase" evidence="11">
    <location>
        <begin position="16"/>
        <end position="212"/>
    </location>
</feature>
<keyword evidence="2 10" id="KW-0698">rRNA processing</keyword>
<comment type="subunit">
    <text evidence="10">Homodimer, may be a subunit of the RNA degradosome.</text>
</comment>
<dbReference type="EC" id="3.1.-.-" evidence="10"/>
<evidence type="ECO:0000313" key="12">
    <source>
        <dbReference type="EMBL" id="EFR31146.1"/>
    </source>
</evidence>
<dbReference type="Gene3D" id="3.60.15.10">
    <property type="entry name" value="Ribonuclease Z/Hydroxyacylglutathione hydrolase-like"/>
    <property type="match status" value="1"/>
</dbReference>
<dbReference type="HAMAP" id="MF_01491">
    <property type="entry name" value="RNase_J_bact"/>
    <property type="match status" value="1"/>
</dbReference>
<comment type="subcellular location">
    <subcellularLocation>
        <location evidence="10">Cytoplasm</location>
    </subcellularLocation>
</comment>
<keyword evidence="9 10" id="KW-0694">RNA-binding</keyword>
<dbReference type="NCBIfam" id="TIGR00649">
    <property type="entry name" value="MG423"/>
    <property type="match status" value="1"/>
</dbReference>
<accession>E4KNY7</accession>
<dbReference type="GO" id="GO:0004534">
    <property type="term" value="F:5'-3' RNA exonuclease activity"/>
    <property type="evidence" value="ECO:0007669"/>
    <property type="project" value="UniProtKB-UniRule"/>
</dbReference>
<dbReference type="SMART" id="SM00849">
    <property type="entry name" value="Lactamase_B"/>
    <property type="match status" value="1"/>
</dbReference>
<organism evidence="12 13">
    <name type="scientific">Eremococcus coleocola ACS-139-V-Col8</name>
    <dbReference type="NCBI Taxonomy" id="908337"/>
    <lineage>
        <taxon>Bacteria</taxon>
        <taxon>Bacillati</taxon>
        <taxon>Bacillota</taxon>
        <taxon>Bacilli</taxon>
        <taxon>Lactobacillales</taxon>
        <taxon>Aerococcaceae</taxon>
        <taxon>Eremococcus</taxon>
    </lineage>
</organism>
<dbReference type="InterPro" id="IPR001279">
    <property type="entry name" value="Metallo-B-lactamas"/>
</dbReference>
<dbReference type="OrthoDB" id="9758375at2"/>
<keyword evidence="8 10" id="KW-0269">Exonuclease</keyword>
<dbReference type="Pfam" id="PF07521">
    <property type="entry name" value="RMMBL"/>
    <property type="match status" value="1"/>
</dbReference>
<dbReference type="RefSeq" id="WP_006418349.1">
    <property type="nucleotide sequence ID" value="NZ_AENN01000015.1"/>
</dbReference>
<dbReference type="GO" id="GO:0003723">
    <property type="term" value="F:RNA binding"/>
    <property type="evidence" value="ECO:0007669"/>
    <property type="project" value="UniProtKB-UniRule"/>
</dbReference>
<dbReference type="GO" id="GO:0008270">
    <property type="term" value="F:zinc ion binding"/>
    <property type="evidence" value="ECO:0007669"/>
    <property type="project" value="InterPro"/>
</dbReference>
<keyword evidence="3 10" id="KW-0540">Nuclease</keyword>
<evidence type="ECO:0000256" key="5">
    <source>
        <dbReference type="ARBA" id="ARBA00022759"/>
    </source>
</evidence>
<dbReference type="Pfam" id="PF22505">
    <property type="entry name" value="RNase_J_b_CASP"/>
    <property type="match status" value="1"/>
</dbReference>
<protein>
    <recommendedName>
        <fullName evidence="10">Ribonuclease J</fullName>
        <shortName evidence="10">RNase J</shortName>
        <ecNumber evidence="10">3.1.-.-</ecNumber>
    </recommendedName>
</protein>
<dbReference type="InterPro" id="IPR011108">
    <property type="entry name" value="RMMBL"/>
</dbReference>
<comment type="caution">
    <text evidence="12">The sequence shown here is derived from an EMBL/GenBank/DDBJ whole genome shotgun (WGS) entry which is preliminary data.</text>
</comment>
<dbReference type="AlphaFoldDB" id="E4KNY7"/>
<evidence type="ECO:0000313" key="13">
    <source>
        <dbReference type="Proteomes" id="UP000005990"/>
    </source>
</evidence>
<comment type="caution">
    <text evidence="10">Lacks conserved residue(s) required for the propagation of feature annotation.</text>
</comment>
<dbReference type="InterPro" id="IPR004613">
    <property type="entry name" value="RNase_J"/>
</dbReference>
<dbReference type="InterPro" id="IPR041636">
    <property type="entry name" value="RNase_J_C"/>
</dbReference>
<dbReference type="Proteomes" id="UP000005990">
    <property type="component" value="Unassembled WGS sequence"/>
</dbReference>
<evidence type="ECO:0000259" key="11">
    <source>
        <dbReference type="SMART" id="SM00849"/>
    </source>
</evidence>
<keyword evidence="4" id="KW-0479">Metal-binding</keyword>
<evidence type="ECO:0000256" key="9">
    <source>
        <dbReference type="ARBA" id="ARBA00022884"/>
    </source>
</evidence>
<dbReference type="Pfam" id="PF17770">
    <property type="entry name" value="RNase_J_C"/>
    <property type="match status" value="1"/>
</dbReference>
<keyword evidence="5 10" id="KW-0255">Endonuclease</keyword>
<dbReference type="CDD" id="cd07714">
    <property type="entry name" value="RNaseJ_MBL-fold"/>
    <property type="match status" value="1"/>
</dbReference>
<evidence type="ECO:0000256" key="4">
    <source>
        <dbReference type="ARBA" id="ARBA00022723"/>
    </source>
</evidence>
<keyword evidence="1 10" id="KW-0963">Cytoplasm</keyword>
<dbReference type="eggNOG" id="COG0595">
    <property type="taxonomic scope" value="Bacteria"/>
</dbReference>
<evidence type="ECO:0000256" key="6">
    <source>
        <dbReference type="ARBA" id="ARBA00022801"/>
    </source>
</evidence>
<proteinExistence type="inferred from homology"/>
<dbReference type="STRING" id="908337.HMPREF9257_1269"/>
<evidence type="ECO:0000256" key="1">
    <source>
        <dbReference type="ARBA" id="ARBA00022490"/>
    </source>
</evidence>
<keyword evidence="6 10" id="KW-0378">Hydrolase</keyword>
<evidence type="ECO:0000256" key="3">
    <source>
        <dbReference type="ARBA" id="ARBA00022722"/>
    </source>
</evidence>
<dbReference type="InterPro" id="IPR055132">
    <property type="entry name" value="RNase_J_b_CASP"/>
</dbReference>
<evidence type="ECO:0000256" key="10">
    <source>
        <dbReference type="HAMAP-Rule" id="MF_01491"/>
    </source>
</evidence>
<comment type="function">
    <text evidence="10">An RNase that has 5'-3' exonuclease and possibly endonuclease activity. Involved in maturation of rRNA and in some organisms also mRNA maturation and/or decay.</text>
</comment>
<dbReference type="GO" id="GO:0005737">
    <property type="term" value="C:cytoplasm"/>
    <property type="evidence" value="ECO:0007669"/>
    <property type="project" value="UniProtKB-SubCell"/>
</dbReference>
<gene>
    <name evidence="10" type="primary">rnj</name>
    <name evidence="12" type="ORF">HMPREF9257_1269</name>
</gene>
<dbReference type="InterPro" id="IPR036866">
    <property type="entry name" value="RibonucZ/Hydroxyglut_hydro"/>
</dbReference>
<dbReference type="PANTHER" id="PTHR43694">
    <property type="entry name" value="RIBONUCLEASE J"/>
    <property type="match status" value="1"/>
</dbReference>
<dbReference type="InterPro" id="IPR030854">
    <property type="entry name" value="RNase_J_bac"/>
</dbReference>
<evidence type="ECO:0000256" key="7">
    <source>
        <dbReference type="ARBA" id="ARBA00022833"/>
    </source>
</evidence>
<dbReference type="GO" id="GO:0006364">
    <property type="term" value="P:rRNA processing"/>
    <property type="evidence" value="ECO:0007669"/>
    <property type="project" value="UniProtKB-UniRule"/>
</dbReference>
<dbReference type="GO" id="GO:0004521">
    <property type="term" value="F:RNA endonuclease activity"/>
    <property type="evidence" value="ECO:0007669"/>
    <property type="project" value="UniProtKB-UniRule"/>
</dbReference>
<dbReference type="Gene3D" id="3.10.20.580">
    <property type="match status" value="1"/>
</dbReference>
<dbReference type="EMBL" id="AENN01000015">
    <property type="protein sequence ID" value="EFR31146.1"/>
    <property type="molecule type" value="Genomic_DNA"/>
</dbReference>
<comment type="similarity">
    <text evidence="10">Belongs to the metallo-beta-lactamase superfamily. RNA-metabolizing metallo-beta-lactamase-like family. Bacterial RNase J subfamily.</text>
</comment>
<name>E4KNY7_9LACT</name>
<dbReference type="PANTHER" id="PTHR43694:SF4">
    <property type="entry name" value="RIBONUCLEASE J 2"/>
    <property type="match status" value="1"/>
</dbReference>
<dbReference type="InterPro" id="IPR042173">
    <property type="entry name" value="RNase_J_2"/>
</dbReference>
<evidence type="ECO:0000256" key="2">
    <source>
        <dbReference type="ARBA" id="ARBA00022552"/>
    </source>
</evidence>
<keyword evidence="7" id="KW-0862">Zinc</keyword>
<dbReference type="SUPFAM" id="SSF56281">
    <property type="entry name" value="Metallo-hydrolase/oxidoreductase"/>
    <property type="match status" value="1"/>
</dbReference>
<reference evidence="12 13" key="1">
    <citation type="submission" date="2010-10" db="EMBL/GenBank/DDBJ databases">
        <authorList>
            <person name="Durkin A.S."/>
            <person name="Madupu R."/>
            <person name="Torralba M."/>
            <person name="Gillis M."/>
            <person name="Methe B."/>
            <person name="Sutton G."/>
            <person name="Nelson K.E."/>
        </authorList>
    </citation>
    <scope>NUCLEOTIDE SEQUENCE [LARGE SCALE GENOMIC DNA]</scope>
    <source>
        <strain evidence="12 13">ACS-139-V-Col8</strain>
    </source>
</reference>
<keyword evidence="13" id="KW-1185">Reference proteome</keyword>
<dbReference type="Gene3D" id="3.40.50.10710">
    <property type="entry name" value="Metallo-hydrolase/oxidoreductase"/>
    <property type="match status" value="1"/>
</dbReference>